<keyword evidence="1" id="KW-0472">Membrane</keyword>
<proteinExistence type="predicted"/>
<protein>
    <submittedName>
        <fullName evidence="2">Uncharacterized protein</fullName>
    </submittedName>
</protein>
<reference evidence="2" key="1">
    <citation type="submission" date="2014-11" db="EMBL/GenBank/DDBJ databases">
        <authorList>
            <person name="Amaro Gonzalez C."/>
        </authorList>
    </citation>
    <scope>NUCLEOTIDE SEQUENCE</scope>
</reference>
<dbReference type="EMBL" id="GBXM01087950">
    <property type="protein sequence ID" value="JAH20627.1"/>
    <property type="molecule type" value="Transcribed_RNA"/>
</dbReference>
<sequence>MYLIRRGMWAIRFRPELQPIIIVYLTNNYRQHSFIIIIYLYLNYI</sequence>
<dbReference type="AlphaFoldDB" id="A0A0E9QVZ0"/>
<keyword evidence="1" id="KW-1133">Transmembrane helix</keyword>
<name>A0A0E9QVZ0_ANGAN</name>
<feature type="transmembrane region" description="Helical" evidence="1">
    <location>
        <begin position="21"/>
        <end position="42"/>
    </location>
</feature>
<keyword evidence="1" id="KW-0812">Transmembrane</keyword>
<organism evidence="2">
    <name type="scientific">Anguilla anguilla</name>
    <name type="common">European freshwater eel</name>
    <name type="synonym">Muraena anguilla</name>
    <dbReference type="NCBI Taxonomy" id="7936"/>
    <lineage>
        <taxon>Eukaryota</taxon>
        <taxon>Metazoa</taxon>
        <taxon>Chordata</taxon>
        <taxon>Craniata</taxon>
        <taxon>Vertebrata</taxon>
        <taxon>Euteleostomi</taxon>
        <taxon>Actinopterygii</taxon>
        <taxon>Neopterygii</taxon>
        <taxon>Teleostei</taxon>
        <taxon>Anguilliformes</taxon>
        <taxon>Anguillidae</taxon>
        <taxon>Anguilla</taxon>
    </lineage>
</organism>
<evidence type="ECO:0000313" key="2">
    <source>
        <dbReference type="EMBL" id="JAH20627.1"/>
    </source>
</evidence>
<accession>A0A0E9QVZ0</accession>
<reference evidence="2" key="2">
    <citation type="journal article" date="2015" name="Fish Shellfish Immunol.">
        <title>Early steps in the European eel (Anguilla anguilla)-Vibrio vulnificus interaction in the gills: Role of the RtxA13 toxin.</title>
        <authorList>
            <person name="Callol A."/>
            <person name="Pajuelo D."/>
            <person name="Ebbesson L."/>
            <person name="Teles M."/>
            <person name="MacKenzie S."/>
            <person name="Amaro C."/>
        </authorList>
    </citation>
    <scope>NUCLEOTIDE SEQUENCE</scope>
</reference>
<evidence type="ECO:0000256" key="1">
    <source>
        <dbReference type="SAM" id="Phobius"/>
    </source>
</evidence>